<gene>
    <name evidence="1" type="ORF">MM415B05929_0014</name>
</gene>
<dbReference type="EMBL" id="MT143527">
    <property type="protein sequence ID" value="QJA97817.1"/>
    <property type="molecule type" value="Genomic_DNA"/>
</dbReference>
<protein>
    <submittedName>
        <fullName evidence="1">Uncharacterized protein</fullName>
    </submittedName>
</protein>
<dbReference type="AlphaFoldDB" id="A0A6M3LR14"/>
<reference evidence="1" key="1">
    <citation type="submission" date="2020-03" db="EMBL/GenBank/DDBJ databases">
        <title>The deep terrestrial virosphere.</title>
        <authorList>
            <person name="Holmfeldt K."/>
            <person name="Nilsson E."/>
            <person name="Simone D."/>
            <person name="Lopez-Fernandez M."/>
            <person name="Wu X."/>
            <person name="de Brujin I."/>
            <person name="Lundin D."/>
            <person name="Andersson A."/>
            <person name="Bertilsson S."/>
            <person name="Dopson M."/>
        </authorList>
    </citation>
    <scope>NUCLEOTIDE SEQUENCE</scope>
    <source>
        <strain evidence="1">MM415B05929</strain>
    </source>
</reference>
<name>A0A6M3LR14_9ZZZZ</name>
<accession>A0A6M3LR14</accession>
<proteinExistence type="predicted"/>
<evidence type="ECO:0000313" key="1">
    <source>
        <dbReference type="EMBL" id="QJA97817.1"/>
    </source>
</evidence>
<sequence>MKDQVIYNSKCGKGNDWIFCKFGVMKYIAPGEPRRGCSINKDVMNEDCEFFQDKYPKPT</sequence>
<organism evidence="1">
    <name type="scientific">viral metagenome</name>
    <dbReference type="NCBI Taxonomy" id="1070528"/>
    <lineage>
        <taxon>unclassified sequences</taxon>
        <taxon>metagenomes</taxon>
        <taxon>organismal metagenomes</taxon>
    </lineage>
</organism>